<comment type="caution">
    <text evidence="1">The sequence shown here is derived from an EMBL/GenBank/DDBJ whole genome shotgun (WGS) entry which is preliminary data.</text>
</comment>
<evidence type="ECO:0000313" key="2">
    <source>
        <dbReference type="Proteomes" id="UP001152519"/>
    </source>
</evidence>
<reference evidence="1" key="1">
    <citation type="submission" date="2021-05" db="EMBL/GenBank/DDBJ databases">
        <authorList>
            <person name="Arsene-Ploetze F."/>
        </authorList>
    </citation>
    <scope>NUCLEOTIDE SEQUENCE</scope>
    <source>
        <strain evidence="1">DSM 42138</strain>
    </source>
</reference>
<name>A0A9W4GTJ9_9ACTN</name>
<sequence length="68" mass="6881">MGRRIGAPGLATLAVVIEPAAGGAPRHGASGTGTWDANLLAWGEGSAVSAWALHGQPRQRGPASREPR</sequence>
<evidence type="ECO:0000313" key="1">
    <source>
        <dbReference type="EMBL" id="CAG6395873.1"/>
    </source>
</evidence>
<dbReference type="AlphaFoldDB" id="A0A9W4GTJ9"/>
<keyword evidence="2" id="KW-1185">Reference proteome</keyword>
<protein>
    <submittedName>
        <fullName evidence="1">Uncharacterized protein</fullName>
    </submittedName>
</protein>
<gene>
    <name evidence="1" type="ORF">SCOCK_370024</name>
</gene>
<accession>A0A9W4GTJ9</accession>
<dbReference type="Proteomes" id="UP001152519">
    <property type="component" value="Unassembled WGS sequence"/>
</dbReference>
<organism evidence="1 2">
    <name type="scientific">Actinacidiphila cocklensis</name>
    <dbReference type="NCBI Taxonomy" id="887465"/>
    <lineage>
        <taxon>Bacteria</taxon>
        <taxon>Bacillati</taxon>
        <taxon>Actinomycetota</taxon>
        <taxon>Actinomycetes</taxon>
        <taxon>Kitasatosporales</taxon>
        <taxon>Streptomycetaceae</taxon>
        <taxon>Actinacidiphila</taxon>
    </lineage>
</organism>
<proteinExistence type="predicted"/>
<dbReference type="EMBL" id="CAJSLV010000067">
    <property type="protein sequence ID" value="CAG6395873.1"/>
    <property type="molecule type" value="Genomic_DNA"/>
</dbReference>